<dbReference type="KEGG" id="taut:V4D30_00160"/>
<evidence type="ECO:0000313" key="9">
    <source>
        <dbReference type="EMBL" id="XCH46707.1"/>
    </source>
</evidence>
<keyword evidence="4" id="KW-0378">Hydrolase</keyword>
<evidence type="ECO:0000256" key="1">
    <source>
        <dbReference type="ARBA" id="ARBA00012551"/>
    </source>
</evidence>
<dbReference type="EMBL" id="CP144373">
    <property type="protein sequence ID" value="XCH46707.1"/>
    <property type="molecule type" value="Genomic_DNA"/>
</dbReference>
<evidence type="ECO:0000256" key="5">
    <source>
        <dbReference type="ARBA" id="ARBA00022806"/>
    </source>
</evidence>
<organism evidence="9">
    <name type="scientific">Thermodesulfovibrio autotrophicus</name>
    <dbReference type="NCBI Taxonomy" id="3118333"/>
    <lineage>
        <taxon>Bacteria</taxon>
        <taxon>Pseudomonadati</taxon>
        <taxon>Nitrospirota</taxon>
        <taxon>Thermodesulfovibrionia</taxon>
        <taxon>Thermodesulfovibrionales</taxon>
        <taxon>Thermodesulfovibrionaceae</taxon>
        <taxon>Thermodesulfovibrio</taxon>
    </lineage>
</organism>
<dbReference type="GO" id="GO:0016787">
    <property type="term" value="F:hydrolase activity"/>
    <property type="evidence" value="ECO:0007669"/>
    <property type="project" value="UniProtKB-KW"/>
</dbReference>
<dbReference type="EC" id="3.6.4.12" evidence="1"/>
<proteinExistence type="predicted"/>
<evidence type="ECO:0000256" key="7">
    <source>
        <dbReference type="ARBA" id="ARBA00023125"/>
    </source>
</evidence>
<reference evidence="9" key="1">
    <citation type="submission" date="2024-01" db="EMBL/GenBank/DDBJ databases">
        <title>The first autotrophic representatives of the genus Thermodesulfovibrio.</title>
        <authorList>
            <person name="Maltseva A.I."/>
            <person name="Elcheninov A.G."/>
            <person name="Kublanov I.V."/>
            <person name="Lebedinsky A.V."/>
            <person name="Frolov E.N."/>
        </authorList>
    </citation>
    <scope>NUCLEOTIDE SEQUENCE</scope>
    <source>
        <strain evidence="9">3907-1M</strain>
    </source>
</reference>
<dbReference type="FunFam" id="2.20.28.10:FF:000003">
    <property type="entry name" value="DNA helicase"/>
    <property type="match status" value="1"/>
</dbReference>
<dbReference type="GO" id="GO:0003678">
    <property type="term" value="F:DNA helicase activity"/>
    <property type="evidence" value="ECO:0007669"/>
    <property type="project" value="UniProtKB-EC"/>
</dbReference>
<dbReference type="GO" id="GO:0003677">
    <property type="term" value="F:DNA binding"/>
    <property type="evidence" value="ECO:0007669"/>
    <property type="project" value="UniProtKB-KW"/>
</dbReference>
<dbReference type="GO" id="GO:0006260">
    <property type="term" value="P:DNA replication"/>
    <property type="evidence" value="ECO:0007669"/>
    <property type="project" value="UniProtKB-KW"/>
</dbReference>
<gene>
    <name evidence="9" type="ORF">V4D30_00160</name>
</gene>
<evidence type="ECO:0000256" key="3">
    <source>
        <dbReference type="ARBA" id="ARBA00022741"/>
    </source>
</evidence>
<evidence type="ECO:0000259" key="8">
    <source>
        <dbReference type="SMART" id="SM00834"/>
    </source>
</evidence>
<dbReference type="AlphaFoldDB" id="A0AAU8GW60"/>
<accession>A0AAU8GW60</accession>
<dbReference type="NCBIfam" id="TIGR02605">
    <property type="entry name" value="CxxC_CxxC_SSSS"/>
    <property type="match status" value="1"/>
</dbReference>
<name>A0AAU8GW60_9BACT</name>
<evidence type="ECO:0000256" key="4">
    <source>
        <dbReference type="ARBA" id="ARBA00022801"/>
    </source>
</evidence>
<dbReference type="SMART" id="SM00834">
    <property type="entry name" value="CxxC_CXXC_SSSS"/>
    <property type="match status" value="1"/>
</dbReference>
<keyword evidence="2" id="KW-0235">DNA replication</keyword>
<dbReference type="Pfam" id="PF09723">
    <property type="entry name" value="Zn_ribbon_8"/>
    <property type="match status" value="1"/>
</dbReference>
<keyword evidence="5" id="KW-0347">Helicase</keyword>
<feature type="domain" description="Putative regulatory protein FmdB zinc ribbon" evidence="8">
    <location>
        <begin position="1"/>
        <end position="43"/>
    </location>
</feature>
<evidence type="ECO:0000256" key="6">
    <source>
        <dbReference type="ARBA" id="ARBA00022840"/>
    </source>
</evidence>
<dbReference type="InterPro" id="IPR013429">
    <property type="entry name" value="Regulatory_FmdB_Zinc_ribbon"/>
</dbReference>
<dbReference type="GO" id="GO:0005524">
    <property type="term" value="F:ATP binding"/>
    <property type="evidence" value="ECO:0007669"/>
    <property type="project" value="UniProtKB-KW"/>
</dbReference>
<dbReference type="RefSeq" id="WP_353684232.1">
    <property type="nucleotide sequence ID" value="NZ_CP144373.1"/>
</dbReference>
<protein>
    <recommendedName>
        <fullName evidence="1">DNA helicase</fullName>
        <ecNumber evidence="1">3.6.4.12</ecNumber>
    </recommendedName>
</protein>
<keyword evidence="7" id="KW-0238">DNA-binding</keyword>
<keyword evidence="6" id="KW-0067">ATP-binding</keyword>
<evidence type="ECO:0000256" key="2">
    <source>
        <dbReference type="ARBA" id="ARBA00022705"/>
    </source>
</evidence>
<keyword evidence="3" id="KW-0547">Nucleotide-binding</keyword>
<sequence length="60" mass="6919">MPFYEYKCKDCKLTFQVLKPVRKRNEPEKCPNCGSSQTERLISQFMSNTLSCNSFNYAGG</sequence>